<protein>
    <submittedName>
        <fullName evidence="1">Uncharacterized protein</fullName>
    </submittedName>
</protein>
<keyword evidence="2" id="KW-1185">Reference proteome</keyword>
<evidence type="ECO:0000313" key="2">
    <source>
        <dbReference type="Proteomes" id="UP001056120"/>
    </source>
</evidence>
<dbReference type="EMBL" id="CM042020">
    <property type="protein sequence ID" value="KAI3820380.1"/>
    <property type="molecule type" value="Genomic_DNA"/>
</dbReference>
<evidence type="ECO:0000313" key="1">
    <source>
        <dbReference type="EMBL" id="KAI3820380.1"/>
    </source>
</evidence>
<reference evidence="2" key="1">
    <citation type="journal article" date="2022" name="Mol. Ecol. Resour.">
        <title>The genomes of chicory, endive, great burdock and yacon provide insights into Asteraceae palaeo-polyploidization history and plant inulin production.</title>
        <authorList>
            <person name="Fan W."/>
            <person name="Wang S."/>
            <person name="Wang H."/>
            <person name="Wang A."/>
            <person name="Jiang F."/>
            <person name="Liu H."/>
            <person name="Zhao H."/>
            <person name="Xu D."/>
            <person name="Zhang Y."/>
        </authorList>
    </citation>
    <scope>NUCLEOTIDE SEQUENCE [LARGE SCALE GENOMIC DNA]</scope>
    <source>
        <strain evidence="2">cv. Yunnan</strain>
    </source>
</reference>
<name>A0ACB9JJA9_9ASTR</name>
<sequence>MNWKSKLNWNFGEIDLFVVRFYLNLKSRAQGEPSFHLFGFIMCLAATAGRALKSVLQGILLSSVGLLFTICYRISMSAGIWAGMHTVRYFDGKTYEGLDSAVKAKHFGQSTFPWYTLTKRHGPSGKEDSLQILHNLNEGMLIYSRLSTLMG</sequence>
<gene>
    <name evidence="1" type="ORF">L1987_07926</name>
</gene>
<proteinExistence type="predicted"/>
<accession>A0ACB9JJA9</accession>
<comment type="caution">
    <text evidence="1">The sequence shown here is derived from an EMBL/GenBank/DDBJ whole genome shotgun (WGS) entry which is preliminary data.</text>
</comment>
<organism evidence="1 2">
    <name type="scientific">Smallanthus sonchifolius</name>
    <dbReference type="NCBI Taxonomy" id="185202"/>
    <lineage>
        <taxon>Eukaryota</taxon>
        <taxon>Viridiplantae</taxon>
        <taxon>Streptophyta</taxon>
        <taxon>Embryophyta</taxon>
        <taxon>Tracheophyta</taxon>
        <taxon>Spermatophyta</taxon>
        <taxon>Magnoliopsida</taxon>
        <taxon>eudicotyledons</taxon>
        <taxon>Gunneridae</taxon>
        <taxon>Pentapetalae</taxon>
        <taxon>asterids</taxon>
        <taxon>campanulids</taxon>
        <taxon>Asterales</taxon>
        <taxon>Asteraceae</taxon>
        <taxon>Asteroideae</taxon>
        <taxon>Heliantheae alliance</taxon>
        <taxon>Millerieae</taxon>
        <taxon>Smallanthus</taxon>
    </lineage>
</organism>
<dbReference type="Proteomes" id="UP001056120">
    <property type="component" value="Linkage Group LG03"/>
</dbReference>
<reference evidence="1 2" key="2">
    <citation type="journal article" date="2022" name="Mol. Ecol. Resour.">
        <title>The genomes of chicory, endive, great burdock and yacon provide insights into Asteraceae paleo-polyploidization history and plant inulin production.</title>
        <authorList>
            <person name="Fan W."/>
            <person name="Wang S."/>
            <person name="Wang H."/>
            <person name="Wang A."/>
            <person name="Jiang F."/>
            <person name="Liu H."/>
            <person name="Zhao H."/>
            <person name="Xu D."/>
            <person name="Zhang Y."/>
        </authorList>
    </citation>
    <scope>NUCLEOTIDE SEQUENCE [LARGE SCALE GENOMIC DNA]</scope>
    <source>
        <strain evidence="2">cv. Yunnan</strain>
        <tissue evidence="1">Leaves</tissue>
    </source>
</reference>